<evidence type="ECO:0000256" key="3">
    <source>
        <dbReference type="ARBA" id="ARBA00022525"/>
    </source>
</evidence>
<evidence type="ECO:0000256" key="7">
    <source>
        <dbReference type="ARBA" id="ARBA00022801"/>
    </source>
</evidence>
<feature type="domain" description="Peptidase M6-like" evidence="11">
    <location>
        <begin position="200"/>
        <end position="489"/>
    </location>
</feature>
<evidence type="ECO:0000313" key="14">
    <source>
        <dbReference type="Proteomes" id="UP000006600"/>
    </source>
</evidence>
<evidence type="ECO:0000256" key="8">
    <source>
        <dbReference type="ARBA" id="ARBA00022833"/>
    </source>
</evidence>
<dbReference type="GO" id="GO:0005576">
    <property type="term" value="C:extracellular region"/>
    <property type="evidence" value="ECO:0007669"/>
    <property type="project" value="UniProtKB-SubCell"/>
</dbReference>
<keyword evidence="9" id="KW-0482">Metalloprotease</keyword>
<dbReference type="GO" id="GO:0046872">
    <property type="term" value="F:metal ion binding"/>
    <property type="evidence" value="ECO:0007669"/>
    <property type="project" value="UniProtKB-KW"/>
</dbReference>
<dbReference type="Proteomes" id="UP000006600">
    <property type="component" value="Unassembled WGS sequence"/>
</dbReference>
<keyword evidence="7" id="KW-0378">Hydrolase</keyword>
<evidence type="ECO:0000256" key="2">
    <source>
        <dbReference type="ARBA" id="ARBA00004613"/>
    </source>
</evidence>
<evidence type="ECO:0000259" key="11">
    <source>
        <dbReference type="Pfam" id="PF05547"/>
    </source>
</evidence>
<dbReference type="Pfam" id="PF20774">
    <property type="entry name" value="InhA-like_VEG"/>
    <property type="match status" value="1"/>
</dbReference>
<feature type="domain" description="Immune inhibitor A-like metallopeptidase VEG" evidence="12">
    <location>
        <begin position="688"/>
        <end position="843"/>
    </location>
</feature>
<keyword evidence="8" id="KW-0862">Zinc</keyword>
<evidence type="ECO:0000313" key="13">
    <source>
        <dbReference type="EMBL" id="EJQ42056.1"/>
    </source>
</evidence>
<keyword evidence="4" id="KW-0645">Protease</keyword>
<dbReference type="PANTHER" id="PTHR13062">
    <property type="entry name" value="COLLAGENASE"/>
    <property type="match status" value="1"/>
</dbReference>
<dbReference type="PANTHER" id="PTHR13062:SF12">
    <property type="entry name" value="ALPHA-2-MACROGLOBULIN DOMAIN-CONTAINING PROTEIN"/>
    <property type="match status" value="1"/>
</dbReference>
<dbReference type="Pfam" id="PF20773">
    <property type="entry name" value="InhA-like_MAM"/>
    <property type="match status" value="1"/>
</dbReference>
<gene>
    <name evidence="13" type="ORF">IEE_04219</name>
</gene>
<dbReference type="PIRSF" id="PIRSF007519">
    <property type="entry name" value="Protease_InhA"/>
    <property type="match status" value="1"/>
</dbReference>
<dbReference type="Pfam" id="PF05547">
    <property type="entry name" value="Peptidase_M6"/>
    <property type="match status" value="1"/>
</dbReference>
<evidence type="ECO:0000256" key="1">
    <source>
        <dbReference type="ARBA" id="ARBA00001947"/>
    </source>
</evidence>
<keyword evidence="5" id="KW-0479">Metal-binding</keyword>
<dbReference type="AlphaFoldDB" id="J8A0E8"/>
<keyword evidence="3" id="KW-0964">Secreted</keyword>
<evidence type="ECO:0000259" key="12">
    <source>
        <dbReference type="Pfam" id="PF20774"/>
    </source>
</evidence>
<dbReference type="EMBL" id="AHDJ01000036">
    <property type="protein sequence ID" value="EJQ42056.1"/>
    <property type="molecule type" value="Genomic_DNA"/>
</dbReference>
<dbReference type="PATRIC" id="fig|1053189.3.peg.4299"/>
<feature type="region of interest" description="Disordered" evidence="10">
    <location>
        <begin position="164"/>
        <end position="198"/>
    </location>
</feature>
<comment type="subcellular location">
    <subcellularLocation>
        <location evidence="2">Secreted</location>
    </subcellularLocation>
</comment>
<dbReference type="InterPro" id="IPR012300">
    <property type="entry name" value="Pept_M6_InhA"/>
</dbReference>
<comment type="caution">
    <text evidence="13">The sequence shown here is derived from an EMBL/GenBank/DDBJ whole genome shotgun (WGS) entry which is preliminary data.</text>
</comment>
<evidence type="ECO:0000256" key="9">
    <source>
        <dbReference type="ARBA" id="ARBA00023049"/>
    </source>
</evidence>
<organism evidence="13 14">
    <name type="scientific">Bacillus cereus BAG5X1-1</name>
    <dbReference type="NCBI Taxonomy" id="1053189"/>
    <lineage>
        <taxon>Bacteria</taxon>
        <taxon>Bacillati</taxon>
        <taxon>Bacillota</taxon>
        <taxon>Bacilli</taxon>
        <taxon>Bacillales</taxon>
        <taxon>Bacillaceae</taxon>
        <taxon>Bacillus</taxon>
        <taxon>Bacillus cereus group</taxon>
    </lineage>
</organism>
<dbReference type="GO" id="GO:0006508">
    <property type="term" value="P:proteolysis"/>
    <property type="evidence" value="ECO:0007669"/>
    <property type="project" value="UniProtKB-KW"/>
</dbReference>
<evidence type="ECO:0000256" key="5">
    <source>
        <dbReference type="ARBA" id="ARBA00022723"/>
    </source>
</evidence>
<dbReference type="NCBIfam" id="TIGR03296">
    <property type="entry name" value="M6dom_TIGR03296"/>
    <property type="match status" value="1"/>
</dbReference>
<accession>J8A0E8</accession>
<dbReference type="HOGENOM" id="CLU_010858_1_0_9"/>
<reference evidence="13 14" key="1">
    <citation type="submission" date="2012-04" db="EMBL/GenBank/DDBJ databases">
        <title>The Genome Sequence of Bacillus cereus BAG5X1-1.</title>
        <authorList>
            <consortium name="The Broad Institute Genome Sequencing Platform"/>
            <consortium name="The Broad Institute Genome Sequencing Center for Infectious Disease"/>
            <person name="Feldgarden M."/>
            <person name="Van der Auwera G.A."/>
            <person name="Mahillon J."/>
            <person name="Duprez V."/>
            <person name="Timmery S."/>
            <person name="Mattelet C."/>
            <person name="Dierick K."/>
            <person name="Sun M."/>
            <person name="Yu Z."/>
            <person name="Zhu L."/>
            <person name="Hu X."/>
            <person name="Shank E.B."/>
            <person name="Swiecicka I."/>
            <person name="Hansen B.M."/>
            <person name="Andrup L."/>
            <person name="Young S.K."/>
            <person name="Zeng Q."/>
            <person name="Gargeya S."/>
            <person name="Fitzgerald M."/>
            <person name="Haas B."/>
            <person name="Abouelleil A."/>
            <person name="Alvarado L."/>
            <person name="Arachchi H.M."/>
            <person name="Berlin A."/>
            <person name="Chapman S.B."/>
            <person name="Goldberg J."/>
            <person name="Griggs A."/>
            <person name="Gujja S."/>
            <person name="Hansen M."/>
            <person name="Howarth C."/>
            <person name="Imamovic A."/>
            <person name="Larimer J."/>
            <person name="McCowen C."/>
            <person name="Montmayeur A."/>
            <person name="Murphy C."/>
            <person name="Neiman D."/>
            <person name="Pearson M."/>
            <person name="Priest M."/>
            <person name="Roberts A."/>
            <person name="Saif S."/>
            <person name="Shea T."/>
            <person name="Sisk P."/>
            <person name="Sykes S."/>
            <person name="Wortman J."/>
            <person name="Nusbaum C."/>
            <person name="Birren B."/>
        </authorList>
    </citation>
    <scope>NUCLEOTIDE SEQUENCE [LARGE SCALE GENOMIC DNA]</scope>
    <source>
        <strain evidence="13 14">BAG5X1-1</strain>
    </source>
</reference>
<name>J8A0E8_BACCE</name>
<evidence type="ECO:0000256" key="10">
    <source>
        <dbReference type="SAM" id="MobiDB-lite"/>
    </source>
</evidence>
<protein>
    <submittedName>
        <fullName evidence="13">Immune inhibitor A</fullName>
    </submittedName>
</protein>
<dbReference type="InterPro" id="IPR008757">
    <property type="entry name" value="Peptidase_M6-like_domain"/>
</dbReference>
<dbReference type="SUPFAM" id="SSF55486">
    <property type="entry name" value="Metalloproteases ('zincins'), catalytic domain"/>
    <property type="match status" value="1"/>
</dbReference>
<evidence type="ECO:0000256" key="6">
    <source>
        <dbReference type="ARBA" id="ARBA00022729"/>
    </source>
</evidence>
<dbReference type="GO" id="GO:0008237">
    <property type="term" value="F:metallopeptidase activity"/>
    <property type="evidence" value="ECO:0007669"/>
    <property type="project" value="UniProtKB-KW"/>
</dbReference>
<keyword evidence="6" id="KW-0732">Signal</keyword>
<proteinExistence type="predicted"/>
<dbReference type="InterPro" id="IPR048665">
    <property type="entry name" value="InhA-like_VEG"/>
</dbReference>
<comment type="cofactor">
    <cofactor evidence="1">
        <name>Zn(2+)</name>
        <dbReference type="ChEBI" id="CHEBI:29105"/>
    </cofactor>
</comment>
<evidence type="ECO:0000256" key="4">
    <source>
        <dbReference type="ARBA" id="ARBA00022670"/>
    </source>
</evidence>
<sequence length="847" mass="93450">MYFAIVRISPCTKKYFSTSHPLKNIEYSYYNEYYVVIDKKMIIRRHWGGNTLKKNKKLKPLSVLATAAVLSSSFAFGSHAAYAETPPTPSLPIDEHLIPDERLAEALKQRGVIDQSASQAETSKAVEKYVENKKGENPGKEIIKEDSLTQEASDFMKKVKDAKMKENEQAQQPTVGPAAGQGAGLNSSKLNGKVPTAPAKQEEYNGAVRKDKVLVLLVEFSDFKHNNIDQEPGYMYSKDFNREHYQKMLFGNEPFTLFDGSKINTFKQYYEEQSGGSYTVDGTVTEWLTVPGKASDYGADAGTGHDNKGPLGPRDLVKEALKAAVAKGINLADYDQFDQYDQNGDGNKNEPDGIIDHLMVVHAGVGQEAGGGKLKDDAIWSHRSKLGSKPYAIDGTKSSVSNWGGKMAAYDYTIEPEDGAVGVFAHEYGHDLGLPDEYDTKYSGQGEPVESWSIMSGGSWAGKIAGTEPTSFSPQNKEFFQKNMKGNWANIVEVDYDKLRTGVGVATYLDQSVTKSKRPGIVRVNLPDKDIKNIESAFGKKFYYSTKGNDIHTTLETPVFDLTNATNAKFDYKAFYELEAKYDFLDVYAIAEDGTKTRIDRMGEKDVKGGADTTDGKWVDKTYDLSQFKGKKVKLQFEYLTDIAVAYKGFALDNAALTVDGKVVFSDDAEGQPAMTLKGFTVSNGLEQKKNNYYVEWRNYAGSDTALQHARGPVFNTGMVVWYADQSFTDNWVGVHPGEGFLGVVDSHPEAIVGTLNGQPTVKSSTRYQIADAAFSFDQAPAWRVDSPTRGIFDYKGLPGVAKFDDSKQYINSAIPDAGRKLPKLGLKFEVVGQAEDKSAGAVWIHR</sequence>